<accession>A0A5N4CYF2</accession>
<feature type="region of interest" description="Disordered" evidence="1">
    <location>
        <begin position="869"/>
        <end position="988"/>
    </location>
</feature>
<keyword evidence="3" id="KW-1185">Reference proteome</keyword>
<feature type="region of interest" description="Disordered" evidence="1">
    <location>
        <begin position="358"/>
        <end position="386"/>
    </location>
</feature>
<evidence type="ECO:0000256" key="1">
    <source>
        <dbReference type="SAM" id="MobiDB-lite"/>
    </source>
</evidence>
<dbReference type="AlphaFoldDB" id="A0A5N4CYF2"/>
<sequence length="1030" mass="110434">MEAKTATWPFDLGRVLCGLGCLVLVFKKSGWCHVEEGCTSGTWDPLGRPWGEFCDPPGCWLWSGEHQRGEQEDDINTVLTSSPVAEWHGSIFLAGTRTGPLLNRKRAALTVDVGFGARRNSLFLIVSPSNLDELSQPPLQLGYRSAHQVRLIQSKEKQGSGHHTDSSVLLRVAEGMSSFGGHSVLSITSSQLGWQPNLPWGKSCREIWVCSQLMPNSAEWKGHRGVECAEVAFSLQFGATTWRVEPPRFRGGLLQEQNTAYADLFTTRVVSFPYLTDTYCAFEEKKAQLSPAGWRCSDPGPRAARLGESECFRDVSHGARQPQPPATQRPLTPAQTMGTLENEGSVVGLKGRECVARQGRQMGRRVETQKQNLPPTPSSRAHRPGYLSEPLFPSEKYDCVEGNVTSTSWRPALSFWPVSEPTHQPPLQVSGTKGLLHPEFRPAQSQRSSGIILRGLQGEPPAPVSETTPCLPPETSSQVLTSGSFRPTPCCLPREGMGMGEPSPCCPRALASGVHNFWCFNLSQAPSAPGPGPSTFGAGCTPALASAPGSGCSPGAQPILKGRREGHRCLCGLWPSCRVTAVVLVFSANRAAPGKEEAGPWTVVLPLFPFTLLLTLLLSPCALWLWGGHIGPNIKGPHAWAPRFCTTEPPARDAVTAVAAGSEAQALCPQPQGLAHLITLASHPELAQGQGVQGELGRGQAQGMDLRGTPLAELQWEVMIPTTSPGKGRKHLAPGTQGSCPHWDRGLPGEGLAMPICSYSDHWTSAQPDVWTPLMPSEGNCKNREPKSLDKVSHQLPRTRLQLLLVEAQPGEGPPGSLRLQATIPCGRPWCQQRGGKSMGVPAYSPSGEITFLRKMHWDWRLEIARGRGQQGEGTLRTPWKPGDQGCRTREDSDPVSGWNPQPWGPDRELSSLGEGPTFSPQGTAGAPDGVSVGSGLHCSSCSPETQGTARSEPREQSGRCGLGSKSSNHSGSLGLPTSRPGPHKEVRGVLTPSALGLMGPVPLTAPLGSGLFPLQPCWEGGCVGVVMGF</sequence>
<comment type="caution">
    <text evidence="2">The sequence shown here is derived from an EMBL/GenBank/DDBJ whole genome shotgun (WGS) entry which is preliminary data.</text>
</comment>
<proteinExistence type="predicted"/>
<protein>
    <submittedName>
        <fullName evidence="2">Uncharacterized protein</fullName>
    </submittedName>
</protein>
<evidence type="ECO:0000313" key="3">
    <source>
        <dbReference type="Proteomes" id="UP000299084"/>
    </source>
</evidence>
<dbReference type="EMBL" id="JWIN03000017">
    <property type="protein sequence ID" value="KAB1263902.1"/>
    <property type="molecule type" value="Genomic_DNA"/>
</dbReference>
<dbReference type="Proteomes" id="UP000299084">
    <property type="component" value="Unassembled WGS sequence"/>
</dbReference>
<evidence type="ECO:0000313" key="2">
    <source>
        <dbReference type="EMBL" id="KAB1263902.1"/>
    </source>
</evidence>
<gene>
    <name evidence="2" type="ORF">Cadr_000020189</name>
</gene>
<name>A0A5N4CYF2_CAMDR</name>
<feature type="compositionally biased region" description="Polar residues" evidence="1">
    <location>
        <begin position="474"/>
        <end position="483"/>
    </location>
</feature>
<reference evidence="2 3" key="1">
    <citation type="journal article" date="2019" name="Mol. Ecol. Resour.">
        <title>Improving Illumina assemblies with Hi-C and long reads: an example with the North African dromedary.</title>
        <authorList>
            <person name="Elbers J.P."/>
            <person name="Rogers M.F."/>
            <person name="Perelman P.L."/>
            <person name="Proskuryakova A.A."/>
            <person name="Serdyukova N.A."/>
            <person name="Johnson W.E."/>
            <person name="Horin P."/>
            <person name="Corander J."/>
            <person name="Murphy D."/>
            <person name="Burger P.A."/>
        </authorList>
    </citation>
    <scope>NUCLEOTIDE SEQUENCE [LARGE SCALE GENOMIC DNA]</scope>
    <source>
        <strain evidence="2">Drom800</strain>
        <tissue evidence="2">Blood</tissue>
    </source>
</reference>
<feature type="compositionally biased region" description="Polar residues" evidence="1">
    <location>
        <begin position="938"/>
        <end position="950"/>
    </location>
</feature>
<feature type="region of interest" description="Disordered" evidence="1">
    <location>
        <begin position="459"/>
        <end position="483"/>
    </location>
</feature>
<organism evidence="2 3">
    <name type="scientific">Camelus dromedarius</name>
    <name type="common">Dromedary</name>
    <name type="synonym">Arabian camel</name>
    <dbReference type="NCBI Taxonomy" id="9838"/>
    <lineage>
        <taxon>Eukaryota</taxon>
        <taxon>Metazoa</taxon>
        <taxon>Chordata</taxon>
        <taxon>Craniata</taxon>
        <taxon>Vertebrata</taxon>
        <taxon>Euteleostomi</taxon>
        <taxon>Mammalia</taxon>
        <taxon>Eutheria</taxon>
        <taxon>Laurasiatheria</taxon>
        <taxon>Artiodactyla</taxon>
        <taxon>Tylopoda</taxon>
        <taxon>Camelidae</taxon>
        <taxon>Camelus</taxon>
    </lineage>
</organism>